<dbReference type="AlphaFoldDB" id="A0A0M8N6M1"/>
<protein>
    <submittedName>
        <fullName evidence="9">Putative peptide/nitrate transporter</fullName>
    </submittedName>
</protein>
<evidence type="ECO:0000313" key="9">
    <source>
        <dbReference type="EMBL" id="KOS21764.1"/>
    </source>
</evidence>
<reference evidence="9 10" key="1">
    <citation type="submission" date="2015-07" db="EMBL/GenBank/DDBJ databases">
        <title>The genome of the fungus Escovopsis weberi, a specialized disease agent of ant agriculture.</title>
        <authorList>
            <person name="de Man T.J."/>
            <person name="Stajich J.E."/>
            <person name="Kubicek C.P."/>
            <person name="Chenthamara K."/>
            <person name="Atanasova L."/>
            <person name="Druzhinina I.S."/>
            <person name="Birnbaum S."/>
            <person name="Barribeau S.M."/>
            <person name="Teiling C."/>
            <person name="Suen G."/>
            <person name="Currie C."/>
            <person name="Gerardo N.M."/>
        </authorList>
    </citation>
    <scope>NUCLEOTIDE SEQUENCE [LARGE SCALE GENOMIC DNA]</scope>
</reference>
<comment type="subcellular location">
    <subcellularLocation>
        <location evidence="1">Membrane</location>
        <topology evidence="1">Multi-pass membrane protein</topology>
    </subcellularLocation>
</comment>
<feature type="region of interest" description="Disordered" evidence="6">
    <location>
        <begin position="222"/>
        <end position="244"/>
    </location>
</feature>
<comment type="caution">
    <text evidence="9">The sequence shown here is derived from an EMBL/GenBank/DDBJ whole genome shotgun (WGS) entry which is preliminary data.</text>
</comment>
<keyword evidence="5 7" id="KW-0472">Membrane</keyword>
<dbReference type="PROSITE" id="PS50850">
    <property type="entry name" value="MFS"/>
    <property type="match status" value="1"/>
</dbReference>
<feature type="transmembrane region" description="Helical" evidence="7">
    <location>
        <begin position="254"/>
        <end position="281"/>
    </location>
</feature>
<evidence type="ECO:0000256" key="1">
    <source>
        <dbReference type="ARBA" id="ARBA00004141"/>
    </source>
</evidence>
<dbReference type="InterPro" id="IPR020846">
    <property type="entry name" value="MFS_dom"/>
</dbReference>
<keyword evidence="10" id="KW-1185">Reference proteome</keyword>
<evidence type="ECO:0000256" key="5">
    <source>
        <dbReference type="ARBA" id="ARBA00023136"/>
    </source>
</evidence>
<feature type="transmembrane region" description="Helical" evidence="7">
    <location>
        <begin position="115"/>
        <end position="136"/>
    </location>
</feature>
<dbReference type="InterPro" id="IPR036259">
    <property type="entry name" value="MFS_trans_sf"/>
</dbReference>
<keyword evidence="3 7" id="KW-0812">Transmembrane</keyword>
<dbReference type="Gene3D" id="1.20.1250.20">
    <property type="entry name" value="MFS general substrate transporter like domains"/>
    <property type="match status" value="1"/>
</dbReference>
<feature type="transmembrane region" description="Helical" evidence="7">
    <location>
        <begin position="335"/>
        <end position="355"/>
    </location>
</feature>
<dbReference type="SUPFAM" id="SSF103473">
    <property type="entry name" value="MFS general substrate transporter"/>
    <property type="match status" value="1"/>
</dbReference>
<dbReference type="GO" id="GO:0016020">
    <property type="term" value="C:membrane"/>
    <property type="evidence" value="ECO:0007669"/>
    <property type="project" value="UniProtKB-SubCell"/>
</dbReference>
<dbReference type="OrthoDB" id="419616at2759"/>
<feature type="transmembrane region" description="Helical" evidence="7">
    <location>
        <begin position="361"/>
        <end position="383"/>
    </location>
</feature>
<feature type="transmembrane region" description="Helical" evidence="7">
    <location>
        <begin position="190"/>
        <end position="214"/>
    </location>
</feature>
<dbReference type="Pfam" id="PF07690">
    <property type="entry name" value="MFS_1"/>
    <property type="match status" value="1"/>
</dbReference>
<keyword evidence="2" id="KW-0813">Transport</keyword>
<gene>
    <name evidence="9" type="ORF">ESCO_001423</name>
</gene>
<name>A0A0M8N6M1_ESCWE</name>
<feature type="transmembrane region" description="Helical" evidence="7">
    <location>
        <begin position="21"/>
        <end position="45"/>
    </location>
</feature>
<evidence type="ECO:0000256" key="4">
    <source>
        <dbReference type="ARBA" id="ARBA00022989"/>
    </source>
</evidence>
<evidence type="ECO:0000259" key="8">
    <source>
        <dbReference type="PROSITE" id="PS50850"/>
    </source>
</evidence>
<evidence type="ECO:0000256" key="3">
    <source>
        <dbReference type="ARBA" id="ARBA00022692"/>
    </source>
</evidence>
<accession>A0A0M8N6M1</accession>
<evidence type="ECO:0000256" key="2">
    <source>
        <dbReference type="ARBA" id="ARBA00022448"/>
    </source>
</evidence>
<feature type="transmembrane region" description="Helical" evidence="7">
    <location>
        <begin position="301"/>
        <end position="323"/>
    </location>
</feature>
<feature type="transmembrane region" description="Helical" evidence="7">
    <location>
        <begin position="57"/>
        <end position="79"/>
    </location>
</feature>
<keyword evidence="4 7" id="KW-1133">Transmembrane helix</keyword>
<evidence type="ECO:0000256" key="7">
    <source>
        <dbReference type="SAM" id="Phobius"/>
    </source>
</evidence>
<evidence type="ECO:0000256" key="6">
    <source>
        <dbReference type="SAM" id="MobiDB-lite"/>
    </source>
</evidence>
<dbReference type="PANTHER" id="PTHR23504:SF3">
    <property type="entry name" value="MAJOR FACILITATOR SUPERFAMILY (MFS) PROFILE DOMAIN-CONTAINING PROTEIN"/>
    <property type="match status" value="1"/>
</dbReference>
<feature type="domain" description="Major facilitator superfamily (MFS) profile" evidence="8">
    <location>
        <begin position="20"/>
        <end position="413"/>
    </location>
</feature>
<dbReference type="PANTHER" id="PTHR23504">
    <property type="entry name" value="MAJOR FACILITATOR SUPERFAMILY DOMAIN-CONTAINING PROTEIN 10"/>
    <property type="match status" value="1"/>
</dbReference>
<dbReference type="EMBL" id="LGSR01000006">
    <property type="protein sequence ID" value="KOS21764.1"/>
    <property type="molecule type" value="Genomic_DNA"/>
</dbReference>
<proteinExistence type="predicted"/>
<dbReference type="GO" id="GO:0022857">
    <property type="term" value="F:transmembrane transporter activity"/>
    <property type="evidence" value="ECO:0007669"/>
    <property type="project" value="InterPro"/>
</dbReference>
<feature type="transmembrane region" description="Helical" evidence="7">
    <location>
        <begin position="148"/>
        <end position="170"/>
    </location>
</feature>
<organism evidence="9 10">
    <name type="scientific">Escovopsis weberi</name>
    <dbReference type="NCBI Taxonomy" id="150374"/>
    <lineage>
        <taxon>Eukaryota</taxon>
        <taxon>Fungi</taxon>
        <taxon>Dikarya</taxon>
        <taxon>Ascomycota</taxon>
        <taxon>Pezizomycotina</taxon>
        <taxon>Sordariomycetes</taxon>
        <taxon>Hypocreomycetidae</taxon>
        <taxon>Hypocreales</taxon>
        <taxon>Hypocreaceae</taxon>
        <taxon>Escovopsis</taxon>
    </lineage>
</organism>
<evidence type="ECO:0000313" key="10">
    <source>
        <dbReference type="Proteomes" id="UP000053831"/>
    </source>
</evidence>
<sequence>MLEDGTTSHVGEGKPLPRMQILLLCFARLMEPIAFFAIFPFIAQMVQRNAHLPDSDIGFYSGVIESLFSVVQVLVLIFWGRLADSIGRKPVIIVTLVGMTAGTMGYTMATTIWQMIFFRCVAGVFSGSNLVLRTAISDHSTQETQAVAFSWFSFAGNLGIFMGPILGGALADPVQQYPAVFGGIAFFEAYPYALVGFALTAVSVVGIVVSCLFLEETLRPEGEEEAGPTSTLPSPGPSVASPAHQRHKPTIRELLQAPGVAVVIWVYTHFLLLAFAFTAILPVVLFTPIEIGGIGFSSFEISIYMALQGASQALWLILVFPFAQHRWGTNGVLRGCALAYPFFFLSFILMNAFLRMGTPDAIAWAWVIGLASAIIGPGVSMAFTGVQLAVNDVSPNPHVLGTLNALAMTTNTH</sequence>
<dbReference type="Proteomes" id="UP000053831">
    <property type="component" value="Unassembled WGS sequence"/>
</dbReference>
<feature type="transmembrane region" description="Helical" evidence="7">
    <location>
        <begin position="91"/>
        <end position="109"/>
    </location>
</feature>
<dbReference type="InterPro" id="IPR011701">
    <property type="entry name" value="MFS"/>
</dbReference>